<feature type="region of interest" description="Disordered" evidence="1">
    <location>
        <begin position="1"/>
        <end position="27"/>
    </location>
</feature>
<dbReference type="Proteomes" id="UP001500731">
    <property type="component" value="Unassembled WGS sequence"/>
</dbReference>
<organism evidence="3 4">
    <name type="scientific">Microbacterium panaciterrae</name>
    <dbReference type="NCBI Taxonomy" id="985759"/>
    <lineage>
        <taxon>Bacteria</taxon>
        <taxon>Bacillati</taxon>
        <taxon>Actinomycetota</taxon>
        <taxon>Actinomycetes</taxon>
        <taxon>Micrococcales</taxon>
        <taxon>Microbacteriaceae</taxon>
        <taxon>Microbacterium</taxon>
    </lineage>
</organism>
<dbReference type="PROSITE" id="PS50995">
    <property type="entry name" value="HTH_MARR_2"/>
    <property type="match status" value="1"/>
</dbReference>
<comment type="caution">
    <text evidence="3">The sequence shown here is derived from an EMBL/GenBank/DDBJ whole genome shotgun (WGS) entry which is preliminary data.</text>
</comment>
<dbReference type="SMART" id="SM00347">
    <property type="entry name" value="HTH_MARR"/>
    <property type="match status" value="1"/>
</dbReference>
<dbReference type="InterPro" id="IPR036388">
    <property type="entry name" value="WH-like_DNA-bd_sf"/>
</dbReference>
<dbReference type="InterPro" id="IPR039422">
    <property type="entry name" value="MarR/SlyA-like"/>
</dbReference>
<evidence type="ECO:0000313" key="4">
    <source>
        <dbReference type="Proteomes" id="UP001500731"/>
    </source>
</evidence>
<gene>
    <name evidence="3" type="ORF">GCM10023171_28310</name>
</gene>
<dbReference type="PANTHER" id="PTHR33164:SF94">
    <property type="entry name" value="TRANSCRIPTIONAL REGULATORY PROTEIN-RELATED"/>
    <property type="match status" value="1"/>
</dbReference>
<dbReference type="Gene3D" id="1.10.10.10">
    <property type="entry name" value="Winged helix-like DNA-binding domain superfamily/Winged helix DNA-binding domain"/>
    <property type="match status" value="1"/>
</dbReference>
<name>A0ABP8PJI8_9MICO</name>
<dbReference type="Pfam" id="PF01047">
    <property type="entry name" value="MarR"/>
    <property type="match status" value="1"/>
</dbReference>
<dbReference type="SUPFAM" id="SSF46785">
    <property type="entry name" value="Winged helix' DNA-binding domain"/>
    <property type="match status" value="1"/>
</dbReference>
<proteinExistence type="predicted"/>
<accession>A0ABP8PJI8</accession>
<dbReference type="InterPro" id="IPR000835">
    <property type="entry name" value="HTH_MarR-typ"/>
</dbReference>
<dbReference type="EMBL" id="BAABGP010000018">
    <property type="protein sequence ID" value="GAA4488613.1"/>
    <property type="molecule type" value="Genomic_DNA"/>
</dbReference>
<sequence>MHASIATGEYDDMQSRPAEAADGDLPETDATVTASRALLGIIARSMVPALESVSLPQFRVLVVLSSSGPLRMGVLAEKLGVTISTFTRTADRLVTGGWARRESNPANRREVLLALTDAGRGLVNTVTEHRRLLIEDVLERMAPADREHLGVALRAFTNAAGEPAAADLLVLGL</sequence>
<protein>
    <submittedName>
        <fullName evidence="3">MarR family transcriptional regulator</fullName>
    </submittedName>
</protein>
<dbReference type="PANTHER" id="PTHR33164">
    <property type="entry name" value="TRANSCRIPTIONAL REGULATOR, MARR FAMILY"/>
    <property type="match status" value="1"/>
</dbReference>
<evidence type="ECO:0000256" key="1">
    <source>
        <dbReference type="SAM" id="MobiDB-lite"/>
    </source>
</evidence>
<dbReference type="InterPro" id="IPR036390">
    <property type="entry name" value="WH_DNA-bd_sf"/>
</dbReference>
<reference evidence="4" key="1">
    <citation type="journal article" date="2019" name="Int. J. Syst. Evol. Microbiol.">
        <title>The Global Catalogue of Microorganisms (GCM) 10K type strain sequencing project: providing services to taxonomists for standard genome sequencing and annotation.</title>
        <authorList>
            <consortium name="The Broad Institute Genomics Platform"/>
            <consortium name="The Broad Institute Genome Sequencing Center for Infectious Disease"/>
            <person name="Wu L."/>
            <person name="Ma J."/>
        </authorList>
    </citation>
    <scope>NUCLEOTIDE SEQUENCE [LARGE SCALE GENOMIC DNA]</scope>
    <source>
        <strain evidence="4">JCM 17839</strain>
    </source>
</reference>
<evidence type="ECO:0000259" key="2">
    <source>
        <dbReference type="PROSITE" id="PS50995"/>
    </source>
</evidence>
<feature type="domain" description="HTH marR-type" evidence="2">
    <location>
        <begin position="24"/>
        <end position="158"/>
    </location>
</feature>
<keyword evidence="4" id="KW-1185">Reference proteome</keyword>
<evidence type="ECO:0000313" key="3">
    <source>
        <dbReference type="EMBL" id="GAA4488613.1"/>
    </source>
</evidence>
<dbReference type="PRINTS" id="PR00598">
    <property type="entry name" value="HTHMARR"/>
</dbReference>